<evidence type="ECO:0000313" key="1">
    <source>
        <dbReference type="EMBL" id="KAF2718792.1"/>
    </source>
</evidence>
<dbReference type="AlphaFoldDB" id="A0A9P4Q694"/>
<gene>
    <name evidence="1" type="ORF">K431DRAFT_193858</name>
</gene>
<protein>
    <submittedName>
        <fullName evidence="1">WD40 repeat-like protein</fullName>
    </submittedName>
</protein>
<dbReference type="PANTHER" id="PTHR16220:SF0">
    <property type="entry name" value="WD REPEAT-CONTAINING PROTEIN WRAP73"/>
    <property type="match status" value="1"/>
</dbReference>
<name>A0A9P4Q694_9PEZI</name>
<comment type="caution">
    <text evidence="1">The sequence shown here is derived from an EMBL/GenBank/DDBJ whole genome shotgun (WGS) entry which is preliminary data.</text>
</comment>
<dbReference type="GO" id="GO:1990811">
    <property type="term" value="C:MWP complex"/>
    <property type="evidence" value="ECO:0007669"/>
    <property type="project" value="TreeGrafter"/>
</dbReference>
<dbReference type="EMBL" id="MU003820">
    <property type="protein sequence ID" value="KAF2718792.1"/>
    <property type="molecule type" value="Genomic_DNA"/>
</dbReference>
<feature type="non-terminal residue" evidence="1">
    <location>
        <position position="474"/>
    </location>
</feature>
<proteinExistence type="predicted"/>
<dbReference type="PANTHER" id="PTHR16220">
    <property type="entry name" value="WD REPEAT PROTEIN 8-RELATED"/>
    <property type="match status" value="1"/>
</dbReference>
<dbReference type="OrthoDB" id="308690at2759"/>
<organism evidence="1 2">
    <name type="scientific">Polychaeton citri CBS 116435</name>
    <dbReference type="NCBI Taxonomy" id="1314669"/>
    <lineage>
        <taxon>Eukaryota</taxon>
        <taxon>Fungi</taxon>
        <taxon>Dikarya</taxon>
        <taxon>Ascomycota</taxon>
        <taxon>Pezizomycotina</taxon>
        <taxon>Dothideomycetes</taxon>
        <taxon>Dothideomycetidae</taxon>
        <taxon>Capnodiales</taxon>
        <taxon>Capnodiaceae</taxon>
        <taxon>Polychaeton</taxon>
    </lineage>
</organism>
<sequence>EVTALKWNDDSTRILVSSAKFIEVISPEENVHRIRIDNGSGSLGKIQSSAFIGTQLLAVWEFGKAKLWDLETGVGVDLGDLKTTCDRSSWQVRSKDPNACLLAILSRHSAEDTLTLHSPSTSKSLEAVRLKTIDAQGLSWSPDGRWLALLDTPSAGQGVHIYTPSGHAFRSYPPTTDMEDIGLGVKAMIWSGDGSVLALTRFDGKIELLNTRTFTPFAFIEHTTTIDQHASSDSPLSVWQEHVSAANERSYSHVTQSLTPPLSQTRPSTEPKDLGIVEARFSCRGQYLASRDARMLSTVWIWSARSLKSHAVIIQHTNVRRMQWHPDLEELLLLDCGENTCYIWDAAQPDQPPTPIVTAGQGTLSFSWASYLATTIIFAVSRSSFSLLYPWGNPQPHLEPIQQAQDQTQELEEDSLLEVLTGRKPQQEQSYTEQVSIEADAFSSSEHLEDTFVEKSKAKTLQAEVDPLDDSEIF</sequence>
<dbReference type="Proteomes" id="UP000799441">
    <property type="component" value="Unassembled WGS sequence"/>
</dbReference>
<evidence type="ECO:0000313" key="2">
    <source>
        <dbReference type="Proteomes" id="UP000799441"/>
    </source>
</evidence>
<accession>A0A9P4Q694</accession>
<feature type="non-terminal residue" evidence="1">
    <location>
        <position position="1"/>
    </location>
</feature>
<dbReference type="InterPro" id="IPR052778">
    <property type="entry name" value="Centrosome-WD_assoc"/>
</dbReference>
<dbReference type="GO" id="GO:0005815">
    <property type="term" value="C:microtubule organizing center"/>
    <property type="evidence" value="ECO:0007669"/>
    <property type="project" value="TreeGrafter"/>
</dbReference>
<dbReference type="Gene3D" id="2.130.10.10">
    <property type="entry name" value="YVTN repeat-like/Quinoprotein amine dehydrogenase"/>
    <property type="match status" value="2"/>
</dbReference>
<dbReference type="SUPFAM" id="SSF82171">
    <property type="entry name" value="DPP6 N-terminal domain-like"/>
    <property type="match status" value="1"/>
</dbReference>
<dbReference type="InterPro" id="IPR015943">
    <property type="entry name" value="WD40/YVTN_repeat-like_dom_sf"/>
</dbReference>
<reference evidence="1" key="1">
    <citation type="journal article" date="2020" name="Stud. Mycol.">
        <title>101 Dothideomycetes genomes: a test case for predicting lifestyles and emergence of pathogens.</title>
        <authorList>
            <person name="Haridas S."/>
            <person name="Albert R."/>
            <person name="Binder M."/>
            <person name="Bloem J."/>
            <person name="Labutti K."/>
            <person name="Salamov A."/>
            <person name="Andreopoulos B."/>
            <person name="Baker S."/>
            <person name="Barry K."/>
            <person name="Bills G."/>
            <person name="Bluhm B."/>
            <person name="Cannon C."/>
            <person name="Castanera R."/>
            <person name="Culley D."/>
            <person name="Daum C."/>
            <person name="Ezra D."/>
            <person name="Gonzalez J."/>
            <person name="Henrissat B."/>
            <person name="Kuo A."/>
            <person name="Liang C."/>
            <person name="Lipzen A."/>
            <person name="Lutzoni F."/>
            <person name="Magnuson J."/>
            <person name="Mondo S."/>
            <person name="Nolan M."/>
            <person name="Ohm R."/>
            <person name="Pangilinan J."/>
            <person name="Park H.-J."/>
            <person name="Ramirez L."/>
            <person name="Alfaro M."/>
            <person name="Sun H."/>
            <person name="Tritt A."/>
            <person name="Yoshinaga Y."/>
            <person name="Zwiers L.-H."/>
            <person name="Turgeon B."/>
            <person name="Goodwin S."/>
            <person name="Spatafora J."/>
            <person name="Crous P."/>
            <person name="Grigoriev I."/>
        </authorList>
    </citation>
    <scope>NUCLEOTIDE SEQUENCE</scope>
    <source>
        <strain evidence="1">CBS 116435</strain>
    </source>
</reference>
<keyword evidence="2" id="KW-1185">Reference proteome</keyword>
<dbReference type="GO" id="GO:1990810">
    <property type="term" value="P:microtubule anchoring at mitotic spindle pole body"/>
    <property type="evidence" value="ECO:0007669"/>
    <property type="project" value="TreeGrafter"/>
</dbReference>